<accession>A0A4Y7IIK8</accession>
<name>A0A4Y7IIK8_PAPSO</name>
<keyword evidence="2" id="KW-1185">Reference proteome</keyword>
<gene>
    <name evidence="1" type="ORF">C5167_040215</name>
</gene>
<protein>
    <recommendedName>
        <fullName evidence="3">Reverse transcriptase zinc-binding domain-containing protein</fullName>
    </recommendedName>
</protein>
<dbReference type="Proteomes" id="UP000316621">
    <property type="component" value="Chromosome 1"/>
</dbReference>
<evidence type="ECO:0000313" key="1">
    <source>
        <dbReference type="EMBL" id="RZC47279.1"/>
    </source>
</evidence>
<dbReference type="Gramene" id="RZC47279">
    <property type="protein sequence ID" value="RZC47279"/>
    <property type="gene ID" value="C5167_040215"/>
</dbReference>
<evidence type="ECO:0000313" key="2">
    <source>
        <dbReference type="Proteomes" id="UP000316621"/>
    </source>
</evidence>
<organism evidence="1 2">
    <name type="scientific">Papaver somniferum</name>
    <name type="common">Opium poppy</name>
    <dbReference type="NCBI Taxonomy" id="3469"/>
    <lineage>
        <taxon>Eukaryota</taxon>
        <taxon>Viridiplantae</taxon>
        <taxon>Streptophyta</taxon>
        <taxon>Embryophyta</taxon>
        <taxon>Tracheophyta</taxon>
        <taxon>Spermatophyta</taxon>
        <taxon>Magnoliopsida</taxon>
        <taxon>Ranunculales</taxon>
        <taxon>Papaveraceae</taxon>
        <taxon>Papaveroideae</taxon>
        <taxon>Papaver</taxon>
    </lineage>
</organism>
<proteinExistence type="predicted"/>
<dbReference type="AlphaFoldDB" id="A0A4Y7IIK8"/>
<evidence type="ECO:0008006" key="3">
    <source>
        <dbReference type="Google" id="ProtNLM"/>
    </source>
</evidence>
<dbReference type="STRING" id="3469.A0A4Y7IIK8"/>
<sequence>MKRMSVWRGFQEEMKMLLLEDMGFPINEVSAANNVISTDMCVRDGETANHLLIHCDVAWRIWGIFLKDWNIKWATPPDIITLISSWPTRSTSRRNGLVLKVLPAAIIWNLWEERNLRAFQGVSKEVMGIVDVVKLTVAYWLHNRGVFKDSRTYRTGKNQMRHQFHSYSKRKRKGEPARKFQSSPKPETEKVMLTLQTLEETPPILSLALCTFGAYGMCKATVMVKGHVFVWVSGTRGQDDLKQLRPLPMEFAI</sequence>
<dbReference type="EMBL" id="CM010715">
    <property type="protein sequence ID" value="RZC47279.1"/>
    <property type="molecule type" value="Genomic_DNA"/>
</dbReference>
<reference evidence="1 2" key="1">
    <citation type="journal article" date="2018" name="Science">
        <title>The opium poppy genome and morphinan production.</title>
        <authorList>
            <person name="Guo L."/>
            <person name="Winzer T."/>
            <person name="Yang X."/>
            <person name="Li Y."/>
            <person name="Ning Z."/>
            <person name="He Z."/>
            <person name="Teodor R."/>
            <person name="Lu Y."/>
            <person name="Bowser T.A."/>
            <person name="Graham I.A."/>
            <person name="Ye K."/>
        </authorList>
    </citation>
    <scope>NUCLEOTIDE SEQUENCE [LARGE SCALE GENOMIC DNA]</scope>
    <source>
        <strain evidence="2">cv. HN1</strain>
        <tissue evidence="1">Leaves</tissue>
    </source>
</reference>